<gene>
    <name evidence="4" type="ORF">SELO1098_LOCUS33147</name>
</gene>
<evidence type="ECO:0000256" key="1">
    <source>
        <dbReference type="ARBA" id="ARBA00006484"/>
    </source>
</evidence>
<dbReference type="PANTHER" id="PTHR24320">
    <property type="entry name" value="RETINOL DEHYDROGENASE"/>
    <property type="match status" value="1"/>
</dbReference>
<keyword evidence="2" id="KW-0560">Oxidoreductase</keyword>
<dbReference type="SUPFAM" id="SSF51735">
    <property type="entry name" value="NAD(P)-binding Rossmann-fold domains"/>
    <property type="match status" value="1"/>
</dbReference>
<dbReference type="CDD" id="cd05327">
    <property type="entry name" value="retinol-DH_like_SDR_c_like"/>
    <property type="match status" value="1"/>
</dbReference>
<reference evidence="4" key="1">
    <citation type="submission" date="2021-01" db="EMBL/GenBank/DDBJ databases">
        <authorList>
            <person name="Corre E."/>
            <person name="Pelletier E."/>
            <person name="Niang G."/>
            <person name="Scheremetjew M."/>
            <person name="Finn R."/>
            <person name="Kale V."/>
            <person name="Holt S."/>
            <person name="Cochrane G."/>
            <person name="Meng A."/>
            <person name="Brown T."/>
            <person name="Cohen L."/>
        </authorList>
    </citation>
    <scope>NUCLEOTIDE SEQUENCE</scope>
    <source>
        <strain evidence="4">CCAP 955/1</strain>
    </source>
</reference>
<evidence type="ECO:0000256" key="3">
    <source>
        <dbReference type="RuleBase" id="RU000363"/>
    </source>
</evidence>
<evidence type="ECO:0000256" key="2">
    <source>
        <dbReference type="ARBA" id="ARBA00023002"/>
    </source>
</evidence>
<protein>
    <recommendedName>
        <fullName evidence="5">Retinol dehydrogenase 12</fullName>
    </recommendedName>
</protein>
<dbReference type="GO" id="GO:0016491">
    <property type="term" value="F:oxidoreductase activity"/>
    <property type="evidence" value="ECO:0007669"/>
    <property type="project" value="UniProtKB-KW"/>
</dbReference>
<dbReference type="InterPro" id="IPR036291">
    <property type="entry name" value="NAD(P)-bd_dom_sf"/>
</dbReference>
<accession>A0A7S3HSY4</accession>
<dbReference type="InterPro" id="IPR002347">
    <property type="entry name" value="SDR_fam"/>
</dbReference>
<comment type="similarity">
    <text evidence="1 3">Belongs to the short-chain dehydrogenases/reductases (SDR) family.</text>
</comment>
<dbReference type="PROSITE" id="PS00061">
    <property type="entry name" value="ADH_SHORT"/>
    <property type="match status" value="1"/>
</dbReference>
<dbReference type="PANTHER" id="PTHR24320:SF148">
    <property type="entry name" value="NAD(P)-BINDING ROSSMANN-FOLD SUPERFAMILY PROTEIN"/>
    <property type="match status" value="1"/>
</dbReference>
<dbReference type="AlphaFoldDB" id="A0A7S3HSY4"/>
<dbReference type="PRINTS" id="PR00080">
    <property type="entry name" value="SDRFAMILY"/>
</dbReference>
<sequence>MGNSASNDDNTSDLNSKSTSDQVAENYGSFAEGKFAVVTGGNGGLGLETARVLASKGSNVVIACRSLKNGQDAVAKLLAENPEAKVSAMQLDLGSFSSIRQFASDYKASGKPLHLLINNAGVMACPRTLTSEGLEMQFGTNYVGHFLLTTLLLDVIKASGTAAVPARIVNLSSIAQFYFAPAIGMRLDDLNGEQSYDAWERYGSSKLATILFTKQLHTLLSQENAPVVAVSVHPGVISETNLTRHMDLASTLNILSKIAPRGLGTMYSFMVADSKTIKQGAATTLYAALAPEIVEHSGAHFADCQEDTIHVHPTANNAKLAQDLWTASESIVNK</sequence>
<dbReference type="Pfam" id="PF00106">
    <property type="entry name" value="adh_short"/>
    <property type="match status" value="1"/>
</dbReference>
<evidence type="ECO:0000313" key="4">
    <source>
        <dbReference type="EMBL" id="CAE0304276.1"/>
    </source>
</evidence>
<dbReference type="Gene3D" id="3.40.50.720">
    <property type="entry name" value="NAD(P)-binding Rossmann-like Domain"/>
    <property type="match status" value="1"/>
</dbReference>
<evidence type="ECO:0008006" key="5">
    <source>
        <dbReference type="Google" id="ProtNLM"/>
    </source>
</evidence>
<organism evidence="4">
    <name type="scientific">Spumella elongata</name>
    <dbReference type="NCBI Taxonomy" id="89044"/>
    <lineage>
        <taxon>Eukaryota</taxon>
        <taxon>Sar</taxon>
        <taxon>Stramenopiles</taxon>
        <taxon>Ochrophyta</taxon>
        <taxon>Chrysophyceae</taxon>
        <taxon>Chromulinales</taxon>
        <taxon>Chromulinaceae</taxon>
        <taxon>Spumella</taxon>
    </lineage>
</organism>
<dbReference type="InterPro" id="IPR020904">
    <property type="entry name" value="Sc_DH/Rdtase_CS"/>
</dbReference>
<proteinExistence type="inferred from homology"/>
<name>A0A7S3HSY4_9STRA</name>
<dbReference type="EMBL" id="HBIC01064591">
    <property type="protein sequence ID" value="CAE0304276.1"/>
    <property type="molecule type" value="Transcribed_RNA"/>
</dbReference>
<dbReference type="PRINTS" id="PR00081">
    <property type="entry name" value="GDHRDH"/>
</dbReference>